<evidence type="ECO:0000313" key="3">
    <source>
        <dbReference type="Proteomes" id="UP000433928"/>
    </source>
</evidence>
<evidence type="ECO:0000313" key="2">
    <source>
        <dbReference type="EMBL" id="KAB4169792.1"/>
    </source>
</evidence>
<dbReference type="Gene3D" id="2.160.10.10">
    <property type="entry name" value="Hexapeptide repeat proteins"/>
    <property type="match status" value="1"/>
</dbReference>
<comment type="similarity">
    <text evidence="1">Belongs to the transferase hexapeptide repeat family.</text>
</comment>
<protein>
    <recommendedName>
        <fullName evidence="4">Acyltransferase</fullName>
    </recommendedName>
</protein>
<dbReference type="PANTHER" id="PTHR43300:SF11">
    <property type="entry name" value="ACETYLTRANSFERASE RV3034C-RELATED"/>
    <property type="match status" value="1"/>
</dbReference>
<gene>
    <name evidence="2" type="ORF">GAQ59_11505</name>
</gene>
<evidence type="ECO:0000256" key="1">
    <source>
        <dbReference type="ARBA" id="ARBA00007274"/>
    </source>
</evidence>
<dbReference type="Proteomes" id="UP000433928">
    <property type="component" value="Unassembled WGS sequence"/>
</dbReference>
<name>A0A414F1W5_BACUN</name>
<dbReference type="AlphaFoldDB" id="A0A414F1W5"/>
<accession>A0A414F1W5</accession>
<dbReference type="RefSeq" id="WP_118067071.1">
    <property type="nucleotide sequence ID" value="NZ_CP072236.1"/>
</dbReference>
<dbReference type="EMBL" id="WCUG01000008">
    <property type="protein sequence ID" value="KAB4169792.1"/>
    <property type="molecule type" value="Genomic_DNA"/>
</dbReference>
<dbReference type="InterPro" id="IPR050179">
    <property type="entry name" value="Trans_hexapeptide_repeat"/>
</dbReference>
<dbReference type="Pfam" id="PF00132">
    <property type="entry name" value="Hexapep"/>
    <property type="match status" value="1"/>
</dbReference>
<organism evidence="2 3">
    <name type="scientific">Bacteroides uniformis</name>
    <dbReference type="NCBI Taxonomy" id="820"/>
    <lineage>
        <taxon>Bacteria</taxon>
        <taxon>Pseudomonadati</taxon>
        <taxon>Bacteroidota</taxon>
        <taxon>Bacteroidia</taxon>
        <taxon>Bacteroidales</taxon>
        <taxon>Bacteroidaceae</taxon>
        <taxon>Bacteroides</taxon>
    </lineage>
</organism>
<sequence length="189" mass="21005">MKIDFSNMPAGDHKTTFAIKYVLNILRTWYLFHLKFPWVKYSGFVRVMPHTRFAKRKIQLGRYVQFGKYCSVAANLVTGNYVLFAGKVSFVGGNDHQIHLSGTTIWQSPRGEERDIIVGNDVWIGNGCTILGGVTISDGAVIAAGAVVTKSVPACEVWGGVPAKKIKNRFSTDEEKVKHLNYLNTICHA</sequence>
<dbReference type="InterPro" id="IPR011004">
    <property type="entry name" value="Trimer_LpxA-like_sf"/>
</dbReference>
<dbReference type="InterPro" id="IPR001451">
    <property type="entry name" value="Hexapep"/>
</dbReference>
<dbReference type="PANTHER" id="PTHR43300">
    <property type="entry name" value="ACETYLTRANSFERASE"/>
    <property type="match status" value="1"/>
</dbReference>
<evidence type="ECO:0008006" key="4">
    <source>
        <dbReference type="Google" id="ProtNLM"/>
    </source>
</evidence>
<dbReference type="SUPFAM" id="SSF51161">
    <property type="entry name" value="Trimeric LpxA-like enzymes"/>
    <property type="match status" value="1"/>
</dbReference>
<reference evidence="2 3" key="1">
    <citation type="journal article" date="2019" name="Nat. Med.">
        <title>A library of human gut bacterial isolates paired with longitudinal multiomics data enables mechanistic microbiome research.</title>
        <authorList>
            <person name="Poyet M."/>
            <person name="Groussin M."/>
            <person name="Gibbons S.M."/>
            <person name="Avila-Pacheco J."/>
            <person name="Jiang X."/>
            <person name="Kearney S.M."/>
            <person name="Perrotta A.R."/>
            <person name="Berdy B."/>
            <person name="Zhao S."/>
            <person name="Lieberman T.D."/>
            <person name="Swanson P.K."/>
            <person name="Smith M."/>
            <person name="Roesemann S."/>
            <person name="Alexander J.E."/>
            <person name="Rich S.A."/>
            <person name="Livny J."/>
            <person name="Vlamakis H."/>
            <person name="Clish C."/>
            <person name="Bullock K."/>
            <person name="Deik A."/>
            <person name="Scott J."/>
            <person name="Pierce K.A."/>
            <person name="Xavier R.J."/>
            <person name="Alm E.J."/>
        </authorList>
    </citation>
    <scope>NUCLEOTIDE SEQUENCE [LARGE SCALE GENOMIC DNA]</scope>
    <source>
        <strain evidence="2 3">BIOML-A27</strain>
    </source>
</reference>
<proteinExistence type="inferred from homology"/>
<comment type="caution">
    <text evidence="2">The sequence shown here is derived from an EMBL/GenBank/DDBJ whole genome shotgun (WGS) entry which is preliminary data.</text>
</comment>